<dbReference type="InterPro" id="IPR059179">
    <property type="entry name" value="MLKL-like_MCAfunc"/>
</dbReference>
<feature type="coiled-coil region" evidence="7">
    <location>
        <begin position="140"/>
        <end position="175"/>
    </location>
</feature>
<keyword evidence="4 6" id="KW-0547">Nucleotide-binding</keyword>
<reference evidence="10" key="1">
    <citation type="submission" date="2021-02" db="EMBL/GenBank/DDBJ databases">
        <authorList>
            <person name="Nowell W R."/>
        </authorList>
    </citation>
    <scope>NUCLEOTIDE SEQUENCE</scope>
</reference>
<dbReference type="PROSITE" id="PS00107">
    <property type="entry name" value="PROTEIN_KINASE_ATP"/>
    <property type="match status" value="1"/>
</dbReference>
<dbReference type="Pfam" id="PF13516">
    <property type="entry name" value="LRR_6"/>
    <property type="match status" value="3"/>
</dbReference>
<dbReference type="Gene3D" id="1.20.930.20">
    <property type="entry name" value="Adaptor protein Cbl, N-terminal domain"/>
    <property type="match status" value="1"/>
</dbReference>
<feature type="domain" description="Protein kinase" evidence="8">
    <location>
        <begin position="214"/>
        <end position="482"/>
    </location>
</feature>
<dbReference type="Pfam" id="PF07714">
    <property type="entry name" value="PK_Tyr_Ser-Thr"/>
    <property type="match status" value="1"/>
</dbReference>
<keyword evidence="3" id="KW-0677">Repeat</keyword>
<evidence type="ECO:0000313" key="9">
    <source>
        <dbReference type="EMBL" id="CAF1309240.1"/>
    </source>
</evidence>
<keyword evidence="7" id="KW-0175">Coiled coil</keyword>
<dbReference type="PANTHER" id="PTHR44329">
    <property type="entry name" value="SERINE/THREONINE-PROTEIN KINASE TNNI3K-RELATED"/>
    <property type="match status" value="1"/>
</dbReference>
<dbReference type="SMART" id="SM00220">
    <property type="entry name" value="S_TKc"/>
    <property type="match status" value="1"/>
</dbReference>
<protein>
    <recommendedName>
        <fullName evidence="8">Protein kinase domain-containing protein</fullName>
    </recommendedName>
</protein>
<dbReference type="PROSITE" id="PS50011">
    <property type="entry name" value="PROTEIN_KINASE_DOM"/>
    <property type="match status" value="1"/>
</dbReference>
<dbReference type="OrthoDB" id="10261027at2759"/>
<keyword evidence="2" id="KW-0433">Leucine-rich repeat</keyword>
<evidence type="ECO:0000256" key="7">
    <source>
        <dbReference type="SAM" id="Coils"/>
    </source>
</evidence>
<name>A0A815G0C8_ADIRI</name>
<evidence type="ECO:0000313" key="10">
    <source>
        <dbReference type="EMBL" id="CAF1332179.1"/>
    </source>
</evidence>
<evidence type="ECO:0000256" key="1">
    <source>
        <dbReference type="ARBA" id="ARBA00022527"/>
    </source>
</evidence>
<dbReference type="SUPFAM" id="SSF56112">
    <property type="entry name" value="Protein kinase-like (PK-like)"/>
    <property type="match status" value="1"/>
</dbReference>
<dbReference type="InterPro" id="IPR008271">
    <property type="entry name" value="Ser/Thr_kinase_AS"/>
</dbReference>
<dbReference type="InterPro" id="IPR036537">
    <property type="entry name" value="Adaptor_Cbl_N_dom_sf"/>
</dbReference>
<dbReference type="Gene3D" id="1.10.510.10">
    <property type="entry name" value="Transferase(Phosphotransferase) domain 1"/>
    <property type="match status" value="1"/>
</dbReference>
<dbReference type="AlphaFoldDB" id="A0A815G0C8"/>
<dbReference type="GO" id="GO:0005524">
    <property type="term" value="F:ATP binding"/>
    <property type="evidence" value="ECO:0007669"/>
    <property type="project" value="UniProtKB-UniRule"/>
</dbReference>
<sequence>MQTGATTVLKFLPSILRIAKTIYEITKQVTANKNQCKRLSERVKCIVDILQDDSIDKSDSPSMERALKNLKGTLKDSAKFIEKFADASIVSRFLHNSDHQQTFEELTTRLSNNAIDLNLALNISAIFDQQQDVYDRRADLAEISSKLDEIASEMARQQNELLKQNKNMKDEFKRRFDSFKYSLRQDILKAERGVEAKEMEEEFKLFLHIPYHDLICEKLIGQGGFADVYKGMWLSQHHQVAIKQIRMTDLTENVKQTVLHEIATMYKIRYNHVLGVLGACIEPNCYALVVEYMSLGSLFDVLKNNKHIQSWRDRWSIALQMTKGVNYLHSISIVHCDIKSLNFLMDQVIDGYLVKISDFGLAKIRQETSRQTKERAEQVVSSGTLQWKAPELLKFGKPSKASDIYSLGITYWELATRSEPYEDLDEAVICQGVKSGERLDIPEDIPPAFTSIITSSWSQEPKKRPTAEELIKEITKMTSDTVEQSAPSNVSAATANVITPELSPNNPESKLEDLINQFKLGSTVNLNDQQITDLDMPLVAQQAIVKKKCTSLWIERNQITLNGASVLADALYNNLTLSELWLFSNQISDTGVKYLSRALAANQTLRKLGLAANNITNAGAEYLATLLQTNHTITMLGLAKNKIGNQGVQSLAKVIAKQKSGLQTLTLDRNEFISDSSIESLIDMIKRSQSLQVLWINDCGLTNDGKRKLRDKTASKKEFKLVTTYEYSS</sequence>
<dbReference type="InterPro" id="IPR032675">
    <property type="entry name" value="LRR_dom_sf"/>
</dbReference>
<dbReference type="Gene3D" id="3.80.10.10">
    <property type="entry name" value="Ribonuclease Inhibitor"/>
    <property type="match status" value="2"/>
</dbReference>
<dbReference type="CDD" id="cd21037">
    <property type="entry name" value="MLKL_NTD"/>
    <property type="match status" value="1"/>
</dbReference>
<dbReference type="InterPro" id="IPR054000">
    <property type="entry name" value="MLKL_N"/>
</dbReference>
<dbReference type="InterPro" id="IPR001611">
    <property type="entry name" value="Leu-rich_rpt"/>
</dbReference>
<feature type="binding site" evidence="6">
    <location>
        <position position="243"/>
    </location>
    <ligand>
        <name>ATP</name>
        <dbReference type="ChEBI" id="CHEBI:30616"/>
    </ligand>
</feature>
<keyword evidence="11" id="KW-1185">Reference proteome</keyword>
<dbReference type="SUPFAM" id="SSF52047">
    <property type="entry name" value="RNI-like"/>
    <property type="match status" value="1"/>
</dbReference>
<keyword evidence="5 6" id="KW-0067">ATP-binding</keyword>
<keyword evidence="1" id="KW-0418">Kinase</keyword>
<dbReference type="GO" id="GO:0007166">
    <property type="term" value="P:cell surface receptor signaling pathway"/>
    <property type="evidence" value="ECO:0007669"/>
    <property type="project" value="InterPro"/>
</dbReference>
<dbReference type="InterPro" id="IPR001245">
    <property type="entry name" value="Ser-Thr/Tyr_kinase_cat_dom"/>
</dbReference>
<dbReference type="InterPro" id="IPR011009">
    <property type="entry name" value="Kinase-like_dom_sf"/>
</dbReference>
<dbReference type="SMART" id="SM00368">
    <property type="entry name" value="LRR_RI"/>
    <property type="match status" value="5"/>
</dbReference>
<dbReference type="PRINTS" id="PR00109">
    <property type="entry name" value="TYRKINASE"/>
</dbReference>
<evidence type="ECO:0000259" key="8">
    <source>
        <dbReference type="PROSITE" id="PS50011"/>
    </source>
</evidence>
<dbReference type="Proteomes" id="UP000663828">
    <property type="component" value="Unassembled WGS sequence"/>
</dbReference>
<dbReference type="EMBL" id="CAJNOJ010000223">
    <property type="protein sequence ID" value="CAF1309240.1"/>
    <property type="molecule type" value="Genomic_DNA"/>
</dbReference>
<evidence type="ECO:0000256" key="3">
    <source>
        <dbReference type="ARBA" id="ARBA00022737"/>
    </source>
</evidence>
<dbReference type="InterPro" id="IPR017441">
    <property type="entry name" value="Protein_kinase_ATP_BS"/>
</dbReference>
<dbReference type="Pfam" id="PF22215">
    <property type="entry name" value="MLKL_N"/>
    <property type="match status" value="1"/>
</dbReference>
<dbReference type="CDD" id="cd13999">
    <property type="entry name" value="STKc_MAP3K-like"/>
    <property type="match status" value="1"/>
</dbReference>
<keyword evidence="1" id="KW-0808">Transferase</keyword>
<gene>
    <name evidence="9" type="ORF">EDS130_LOCUS31045</name>
    <name evidence="10" type="ORF">XAT740_LOCUS30490</name>
</gene>
<accession>A0A815G0C8</accession>
<dbReference type="InterPro" id="IPR051681">
    <property type="entry name" value="Ser/Thr_Kinases-Pseudokinases"/>
</dbReference>
<dbReference type="PROSITE" id="PS00108">
    <property type="entry name" value="PROTEIN_KINASE_ST"/>
    <property type="match status" value="1"/>
</dbReference>
<keyword evidence="1" id="KW-0723">Serine/threonine-protein kinase</keyword>
<evidence type="ECO:0000256" key="4">
    <source>
        <dbReference type="ARBA" id="ARBA00022741"/>
    </source>
</evidence>
<evidence type="ECO:0000256" key="2">
    <source>
        <dbReference type="ARBA" id="ARBA00022614"/>
    </source>
</evidence>
<comment type="caution">
    <text evidence="10">The sequence shown here is derived from an EMBL/GenBank/DDBJ whole genome shotgun (WGS) entry which is preliminary data.</text>
</comment>
<evidence type="ECO:0000256" key="5">
    <source>
        <dbReference type="ARBA" id="ARBA00022840"/>
    </source>
</evidence>
<evidence type="ECO:0000313" key="11">
    <source>
        <dbReference type="Proteomes" id="UP000663828"/>
    </source>
</evidence>
<organism evidence="10 11">
    <name type="scientific">Adineta ricciae</name>
    <name type="common">Rotifer</name>
    <dbReference type="NCBI Taxonomy" id="249248"/>
    <lineage>
        <taxon>Eukaryota</taxon>
        <taxon>Metazoa</taxon>
        <taxon>Spiralia</taxon>
        <taxon>Gnathifera</taxon>
        <taxon>Rotifera</taxon>
        <taxon>Eurotatoria</taxon>
        <taxon>Bdelloidea</taxon>
        <taxon>Adinetida</taxon>
        <taxon>Adinetidae</taxon>
        <taxon>Adineta</taxon>
    </lineage>
</organism>
<dbReference type="Proteomes" id="UP000663852">
    <property type="component" value="Unassembled WGS sequence"/>
</dbReference>
<dbReference type="EMBL" id="CAJNOR010002723">
    <property type="protein sequence ID" value="CAF1332179.1"/>
    <property type="molecule type" value="Genomic_DNA"/>
</dbReference>
<dbReference type="InterPro" id="IPR000719">
    <property type="entry name" value="Prot_kinase_dom"/>
</dbReference>
<evidence type="ECO:0000256" key="6">
    <source>
        <dbReference type="PROSITE-ProRule" id="PRU10141"/>
    </source>
</evidence>
<dbReference type="GO" id="GO:0004674">
    <property type="term" value="F:protein serine/threonine kinase activity"/>
    <property type="evidence" value="ECO:0007669"/>
    <property type="project" value="UniProtKB-KW"/>
</dbReference>
<proteinExistence type="predicted"/>